<dbReference type="AlphaFoldDB" id="A0A7W9D1S2"/>
<organism evidence="2 3">
    <name type="scientific">Rhizobium paranaense</name>
    <dbReference type="NCBI Taxonomy" id="1650438"/>
    <lineage>
        <taxon>Bacteria</taxon>
        <taxon>Pseudomonadati</taxon>
        <taxon>Pseudomonadota</taxon>
        <taxon>Alphaproteobacteria</taxon>
        <taxon>Hyphomicrobiales</taxon>
        <taxon>Rhizobiaceae</taxon>
        <taxon>Rhizobium/Agrobacterium group</taxon>
        <taxon>Rhizobium</taxon>
    </lineage>
</organism>
<evidence type="ECO:0000313" key="3">
    <source>
        <dbReference type="Proteomes" id="UP000549882"/>
    </source>
</evidence>
<dbReference type="InterPro" id="IPR007047">
    <property type="entry name" value="Flp_Fap"/>
</dbReference>
<proteinExistence type="predicted"/>
<dbReference type="Pfam" id="PF04964">
    <property type="entry name" value="Flp_Fap"/>
    <property type="match status" value="1"/>
</dbReference>
<reference evidence="2 3" key="1">
    <citation type="submission" date="2020-08" db="EMBL/GenBank/DDBJ databases">
        <title>Genomic Encyclopedia of Type Strains, Phase IV (KMG-V): Genome sequencing to study the core and pangenomes of soil and plant-associated prokaryotes.</title>
        <authorList>
            <person name="Whitman W."/>
        </authorList>
    </citation>
    <scope>NUCLEOTIDE SEQUENCE [LARGE SCALE GENOMIC DNA]</scope>
    <source>
        <strain evidence="2 3">SEMIA 4064</strain>
    </source>
</reference>
<comment type="caution">
    <text evidence="2">The sequence shown here is derived from an EMBL/GenBank/DDBJ whole genome shotgun (WGS) entry which is preliminary data.</text>
</comment>
<sequence>MRSVRRFFRDETGATVVEYGLIVALMSVAIISGVGAFGTSLSAMFNYISNTVANSPAN</sequence>
<name>A0A7W9D1S2_9HYPH</name>
<keyword evidence="1" id="KW-1133">Transmembrane helix</keyword>
<accession>A0A7W9D1S2</accession>
<gene>
    <name evidence="2" type="ORF">GGD50_002783</name>
</gene>
<feature type="transmembrane region" description="Helical" evidence="1">
    <location>
        <begin position="21"/>
        <end position="48"/>
    </location>
</feature>
<evidence type="ECO:0000256" key="1">
    <source>
        <dbReference type="SAM" id="Phobius"/>
    </source>
</evidence>
<keyword evidence="1" id="KW-0812">Transmembrane</keyword>
<dbReference type="EMBL" id="JACHBI010000004">
    <property type="protein sequence ID" value="MBB5574161.1"/>
    <property type="molecule type" value="Genomic_DNA"/>
</dbReference>
<evidence type="ECO:0000313" key="2">
    <source>
        <dbReference type="EMBL" id="MBB5574161.1"/>
    </source>
</evidence>
<keyword evidence="3" id="KW-1185">Reference proteome</keyword>
<dbReference type="RefSeq" id="WP_107109412.1">
    <property type="nucleotide sequence ID" value="NZ_JACHBI010000004.1"/>
</dbReference>
<protein>
    <submittedName>
        <fullName evidence="2">Pilus assembly protein Flp/PilA</fullName>
    </submittedName>
</protein>
<keyword evidence="1" id="KW-0472">Membrane</keyword>
<dbReference type="Proteomes" id="UP000549882">
    <property type="component" value="Unassembled WGS sequence"/>
</dbReference>